<dbReference type="Proteomes" id="UP000334340">
    <property type="component" value="Unassembled WGS sequence"/>
</dbReference>
<evidence type="ECO:0000313" key="2">
    <source>
        <dbReference type="Proteomes" id="UP000334340"/>
    </source>
</evidence>
<protein>
    <submittedName>
        <fullName evidence="1">Plasmid maintenance system killer protein</fullName>
    </submittedName>
</protein>
<gene>
    <name evidence="1" type="ORF">MELA_02725</name>
</gene>
<organism evidence="1 2">
    <name type="scientific">Candidatus Methylomirabilis lanthanidiphila</name>
    <dbReference type="NCBI Taxonomy" id="2211376"/>
    <lineage>
        <taxon>Bacteria</taxon>
        <taxon>Candidatus Methylomirabilota</taxon>
        <taxon>Candidatus Methylomirabilia</taxon>
        <taxon>Candidatus Methylomirabilales</taxon>
        <taxon>Candidatus Methylomirabilaceae</taxon>
        <taxon>Candidatus Methylomirabilis</taxon>
    </lineage>
</organism>
<dbReference type="Gene3D" id="3.30.2310.20">
    <property type="entry name" value="RelE-like"/>
    <property type="match status" value="1"/>
</dbReference>
<proteinExistence type="predicted"/>
<dbReference type="EMBL" id="CABIKM010000052">
    <property type="protein sequence ID" value="VUZ86324.1"/>
    <property type="molecule type" value="Genomic_DNA"/>
</dbReference>
<keyword evidence="2" id="KW-1185">Reference proteome</keyword>
<name>A0A564ZLW8_9BACT</name>
<dbReference type="AlphaFoldDB" id="A0A564ZLW8"/>
<evidence type="ECO:0000313" key="1">
    <source>
        <dbReference type="EMBL" id="VUZ86324.1"/>
    </source>
</evidence>
<accession>A0A564ZLW8</accession>
<reference evidence="1 2" key="1">
    <citation type="submission" date="2019-07" db="EMBL/GenBank/DDBJ databases">
        <authorList>
            <person name="Cremers G."/>
        </authorList>
    </citation>
    <scope>NUCLEOTIDE SEQUENCE [LARGE SCALE GENOMIC DNA]</scope>
</reference>
<sequence>MEITFISRKLQKVCNSEKEMRARFAKPLAERLQQRLAELKAADTLDDIRRLPPARCHELSQNRKGQLAVDLVQPKRLIFEPDHNPVPCKPDGGLDWSHVTRIRVIEIIDYH</sequence>
<dbReference type="InterPro" id="IPR035093">
    <property type="entry name" value="RelE/ParE_toxin_dom_sf"/>
</dbReference>